<evidence type="ECO:0000313" key="2">
    <source>
        <dbReference type="Proteomes" id="UP000321436"/>
    </source>
</evidence>
<keyword evidence="2" id="KW-1185">Reference proteome</keyword>
<dbReference type="Gene3D" id="3.20.20.370">
    <property type="entry name" value="Glycoside hydrolase/deacetylase"/>
    <property type="match status" value="1"/>
</dbReference>
<gene>
    <name evidence="1" type="ORF">CCY01nite_02960</name>
</gene>
<dbReference type="SUPFAM" id="SSF88713">
    <property type="entry name" value="Glycoside hydrolase/deacetylase"/>
    <property type="match status" value="1"/>
</dbReference>
<dbReference type="RefSeq" id="WP_146857535.1">
    <property type="nucleotide sequence ID" value="NZ_BKAU01000001.1"/>
</dbReference>
<comment type="caution">
    <text evidence="1">The sequence shown here is derived from an EMBL/GenBank/DDBJ whole genome shotgun (WGS) entry which is preliminary data.</text>
</comment>
<dbReference type="InterPro" id="IPR011330">
    <property type="entry name" value="Glyco_hydro/deAcase_b/a-brl"/>
</dbReference>
<dbReference type="GO" id="GO:0005975">
    <property type="term" value="P:carbohydrate metabolic process"/>
    <property type="evidence" value="ECO:0007669"/>
    <property type="project" value="InterPro"/>
</dbReference>
<dbReference type="Pfam" id="PF03746">
    <property type="entry name" value="LamB_YcsF"/>
    <property type="match status" value="1"/>
</dbReference>
<dbReference type="AlphaFoldDB" id="A0A512REA5"/>
<dbReference type="EMBL" id="BKAU01000001">
    <property type="protein sequence ID" value="GEP94036.1"/>
    <property type="molecule type" value="Genomic_DNA"/>
</dbReference>
<evidence type="ECO:0000313" key="1">
    <source>
        <dbReference type="EMBL" id="GEP94036.1"/>
    </source>
</evidence>
<dbReference type="InterPro" id="IPR005501">
    <property type="entry name" value="LamB/YcsF/PxpA-like"/>
</dbReference>
<dbReference type="PANTHER" id="PTHR30292:SF0">
    <property type="entry name" value="5-OXOPROLINASE SUBUNIT A"/>
    <property type="match status" value="1"/>
</dbReference>
<dbReference type="Proteomes" id="UP000321436">
    <property type="component" value="Unassembled WGS sequence"/>
</dbReference>
<protein>
    <submittedName>
        <fullName evidence="1">UPF0271 protein</fullName>
    </submittedName>
</protein>
<dbReference type="NCBIfam" id="NF003816">
    <property type="entry name" value="PRK05406.1-5"/>
    <property type="match status" value="1"/>
</dbReference>
<dbReference type="PANTHER" id="PTHR30292">
    <property type="entry name" value="UNCHARACTERIZED PROTEIN YBGL-RELATED"/>
    <property type="match status" value="1"/>
</dbReference>
<proteinExistence type="predicted"/>
<name>A0A512REA5_9BACT</name>
<reference evidence="1 2" key="1">
    <citation type="submission" date="2019-07" db="EMBL/GenBank/DDBJ databases">
        <title>Whole genome shotgun sequence of Chitinophaga cymbidii NBRC 109752.</title>
        <authorList>
            <person name="Hosoyama A."/>
            <person name="Uohara A."/>
            <person name="Ohji S."/>
            <person name="Ichikawa N."/>
        </authorList>
    </citation>
    <scope>NUCLEOTIDE SEQUENCE [LARGE SCALE GENOMIC DNA]</scope>
    <source>
        <strain evidence="1 2">NBRC 109752</strain>
    </source>
</reference>
<dbReference type="OrthoDB" id="9773478at2"/>
<dbReference type="NCBIfam" id="NF003814">
    <property type="entry name" value="PRK05406.1-3"/>
    <property type="match status" value="1"/>
</dbReference>
<sequence length="247" mass="26450">MLTTIDLNCDMGEGLDTDAGIMPFISSANIACGYHAGDHDTITRTIALAQEHQVAIGAHPGFADKANFGRTPQHLSDDALYDLIAGQLQVMQSACRTLGAVMTHVKPHGALYNMAAVDPVMSRVIAKAVKDTDPALRLYGLSSSWLIKAAAEAGLHTASEVFADRTYQDDGTLTPRSQPGALIANEEQAIQQVLQMVTQQTVTTLSGRSIPLTAETICLHGDGPHALPFARAIHAALRRHHFSIQHI</sequence>
<accession>A0A512REA5</accession>
<organism evidence="1 2">
    <name type="scientific">Chitinophaga cymbidii</name>
    <dbReference type="NCBI Taxonomy" id="1096750"/>
    <lineage>
        <taxon>Bacteria</taxon>
        <taxon>Pseudomonadati</taxon>
        <taxon>Bacteroidota</taxon>
        <taxon>Chitinophagia</taxon>
        <taxon>Chitinophagales</taxon>
        <taxon>Chitinophagaceae</taxon>
        <taxon>Chitinophaga</taxon>
    </lineage>
</organism>
<dbReference type="CDD" id="cd10787">
    <property type="entry name" value="LamB_YcsF_like"/>
    <property type="match status" value="1"/>
</dbReference>